<evidence type="ECO:0000313" key="1">
    <source>
        <dbReference type="EMBL" id="KAB1072953.1"/>
    </source>
</evidence>
<dbReference type="AlphaFoldDB" id="A0A6N6MQH3"/>
<proteinExistence type="predicted"/>
<dbReference type="RefSeq" id="WP_150964143.1">
    <property type="nucleotide sequence ID" value="NZ_VZZJ01000010.1"/>
</dbReference>
<accession>A0A6N6MQH3</accession>
<reference evidence="1 2" key="1">
    <citation type="submission" date="2019-09" db="EMBL/GenBank/DDBJ databases">
        <title>YIM 132548 draft genome.</title>
        <authorList>
            <person name="Jiang L."/>
        </authorList>
    </citation>
    <scope>NUCLEOTIDE SEQUENCE [LARGE SCALE GENOMIC DNA]</scope>
    <source>
        <strain evidence="1 2">YIM 132548</strain>
    </source>
</reference>
<dbReference type="EMBL" id="VZZJ01000010">
    <property type="protein sequence ID" value="KAB1072953.1"/>
    <property type="molecule type" value="Genomic_DNA"/>
</dbReference>
<keyword evidence="2" id="KW-1185">Reference proteome</keyword>
<gene>
    <name evidence="1" type="ORF">F6X51_13270</name>
</gene>
<sequence length="70" mass="7760">MRGVAAIAVVIIHFDGLFGKIPTPMTLFVAEGMRSLSRHWQSDGAKAKEGGFATDRFRMPERRSRLSLIA</sequence>
<evidence type="ECO:0000313" key="2">
    <source>
        <dbReference type="Proteomes" id="UP000441523"/>
    </source>
</evidence>
<comment type="caution">
    <text evidence="1">The sequence shown here is derived from an EMBL/GenBank/DDBJ whole genome shotgun (WGS) entry which is preliminary data.</text>
</comment>
<name>A0A6N6MQH3_9HYPH</name>
<organism evidence="1 2">
    <name type="scientific">Methylobacterium planeticum</name>
    <dbReference type="NCBI Taxonomy" id="2615211"/>
    <lineage>
        <taxon>Bacteria</taxon>
        <taxon>Pseudomonadati</taxon>
        <taxon>Pseudomonadota</taxon>
        <taxon>Alphaproteobacteria</taxon>
        <taxon>Hyphomicrobiales</taxon>
        <taxon>Methylobacteriaceae</taxon>
        <taxon>Methylobacterium</taxon>
    </lineage>
</organism>
<dbReference type="Proteomes" id="UP000441523">
    <property type="component" value="Unassembled WGS sequence"/>
</dbReference>
<protein>
    <submittedName>
        <fullName evidence="1">Uncharacterized protein</fullName>
    </submittedName>
</protein>